<feature type="region of interest" description="Disordered" evidence="1">
    <location>
        <begin position="31"/>
        <end position="67"/>
    </location>
</feature>
<evidence type="ECO:0000256" key="2">
    <source>
        <dbReference type="SAM" id="SignalP"/>
    </source>
</evidence>
<keyword evidence="2" id="KW-0732">Signal</keyword>
<reference evidence="4 5" key="1">
    <citation type="journal article" date="2007" name="Nature">
        <title>Evolution of genes and genomes on the Drosophila phylogeny.</title>
        <authorList>
            <consortium name="Drosophila 12 Genomes Consortium"/>
            <person name="Clark A.G."/>
            <person name="Eisen M.B."/>
            <person name="Smith D.R."/>
            <person name="Bergman C.M."/>
            <person name="Oliver B."/>
            <person name="Markow T.A."/>
            <person name="Kaufman T.C."/>
            <person name="Kellis M."/>
            <person name="Gelbart W."/>
            <person name="Iyer V.N."/>
            <person name="Pollard D.A."/>
            <person name="Sackton T.B."/>
            <person name="Larracuente A.M."/>
            <person name="Singh N.D."/>
            <person name="Abad J.P."/>
            <person name="Abt D.N."/>
            <person name="Adryan B."/>
            <person name="Aguade M."/>
            <person name="Akashi H."/>
            <person name="Anderson W.W."/>
            <person name="Aquadro C.F."/>
            <person name="Ardell D.H."/>
            <person name="Arguello R."/>
            <person name="Artieri C.G."/>
            <person name="Barbash D.A."/>
            <person name="Barker D."/>
            <person name="Barsanti P."/>
            <person name="Batterham P."/>
            <person name="Batzoglou S."/>
            <person name="Begun D."/>
            <person name="Bhutkar A."/>
            <person name="Blanco E."/>
            <person name="Bosak S.A."/>
            <person name="Bradley R.K."/>
            <person name="Brand A.D."/>
            <person name="Brent M.R."/>
            <person name="Brooks A.N."/>
            <person name="Brown R.H."/>
            <person name="Butlin R.K."/>
            <person name="Caggese C."/>
            <person name="Calvi B.R."/>
            <person name="Bernardo de Carvalho A."/>
            <person name="Caspi A."/>
            <person name="Castrezana S."/>
            <person name="Celniker S.E."/>
            <person name="Chang J.L."/>
            <person name="Chapple C."/>
            <person name="Chatterji S."/>
            <person name="Chinwalla A."/>
            <person name="Civetta A."/>
            <person name="Clifton S.W."/>
            <person name="Comeron J.M."/>
            <person name="Costello J.C."/>
            <person name="Coyne J.A."/>
            <person name="Daub J."/>
            <person name="David R.G."/>
            <person name="Delcher A.L."/>
            <person name="Delehaunty K."/>
            <person name="Do C.B."/>
            <person name="Ebling H."/>
            <person name="Edwards K."/>
            <person name="Eickbush T."/>
            <person name="Evans J.D."/>
            <person name="Filipski A."/>
            <person name="Findeiss S."/>
            <person name="Freyhult E."/>
            <person name="Fulton L."/>
            <person name="Fulton R."/>
            <person name="Garcia A.C."/>
            <person name="Gardiner A."/>
            <person name="Garfield D.A."/>
            <person name="Garvin B.E."/>
            <person name="Gibson G."/>
            <person name="Gilbert D."/>
            <person name="Gnerre S."/>
            <person name="Godfrey J."/>
            <person name="Good R."/>
            <person name="Gotea V."/>
            <person name="Gravely B."/>
            <person name="Greenberg A.J."/>
            <person name="Griffiths-Jones S."/>
            <person name="Gross S."/>
            <person name="Guigo R."/>
            <person name="Gustafson E.A."/>
            <person name="Haerty W."/>
            <person name="Hahn M.W."/>
            <person name="Halligan D.L."/>
            <person name="Halpern A.L."/>
            <person name="Halter G.M."/>
            <person name="Han M.V."/>
            <person name="Heger A."/>
            <person name="Hillier L."/>
            <person name="Hinrichs A.S."/>
            <person name="Holmes I."/>
            <person name="Hoskins R.A."/>
            <person name="Hubisz M.J."/>
            <person name="Hultmark D."/>
            <person name="Huntley M.A."/>
            <person name="Jaffe D.B."/>
            <person name="Jagadeeshan S."/>
            <person name="Jeck W.R."/>
            <person name="Johnson J."/>
            <person name="Jones C.D."/>
            <person name="Jordan W.C."/>
            <person name="Karpen G.H."/>
            <person name="Kataoka E."/>
            <person name="Keightley P.D."/>
            <person name="Kheradpour P."/>
            <person name="Kirkness E.F."/>
            <person name="Koerich L.B."/>
            <person name="Kristiansen K."/>
            <person name="Kudrna D."/>
            <person name="Kulathinal R.J."/>
            <person name="Kumar S."/>
            <person name="Kwok R."/>
            <person name="Lander E."/>
            <person name="Langley C.H."/>
            <person name="Lapoint R."/>
            <person name="Lazzaro B.P."/>
            <person name="Lee S.J."/>
            <person name="Levesque L."/>
            <person name="Li R."/>
            <person name="Lin C.F."/>
            <person name="Lin M.F."/>
            <person name="Lindblad-Toh K."/>
            <person name="Llopart A."/>
            <person name="Long M."/>
            <person name="Low L."/>
            <person name="Lozovsky E."/>
            <person name="Lu J."/>
            <person name="Luo M."/>
            <person name="Machado C.A."/>
            <person name="Makalowski W."/>
            <person name="Marzo M."/>
            <person name="Matsuda M."/>
            <person name="Matzkin L."/>
            <person name="McAllister B."/>
            <person name="McBride C.S."/>
            <person name="McKernan B."/>
            <person name="McKernan K."/>
            <person name="Mendez-Lago M."/>
            <person name="Minx P."/>
            <person name="Mollenhauer M.U."/>
            <person name="Montooth K."/>
            <person name="Mount S.M."/>
            <person name="Mu X."/>
            <person name="Myers E."/>
            <person name="Negre B."/>
            <person name="Newfeld S."/>
            <person name="Nielsen R."/>
            <person name="Noor M.A."/>
            <person name="O'Grady P."/>
            <person name="Pachter L."/>
            <person name="Papaceit M."/>
            <person name="Parisi M.J."/>
            <person name="Parisi M."/>
            <person name="Parts L."/>
            <person name="Pedersen J.S."/>
            <person name="Pesole G."/>
            <person name="Phillippy A.M."/>
            <person name="Ponting C.P."/>
            <person name="Pop M."/>
            <person name="Porcelli D."/>
            <person name="Powell J.R."/>
            <person name="Prohaska S."/>
            <person name="Pruitt K."/>
            <person name="Puig M."/>
            <person name="Quesneville H."/>
            <person name="Ram K.R."/>
            <person name="Rand D."/>
            <person name="Rasmussen M.D."/>
            <person name="Reed L.K."/>
            <person name="Reenan R."/>
            <person name="Reily A."/>
            <person name="Remington K.A."/>
            <person name="Rieger T.T."/>
            <person name="Ritchie M.G."/>
            <person name="Robin C."/>
            <person name="Rogers Y.H."/>
            <person name="Rohde C."/>
            <person name="Rozas J."/>
            <person name="Rubenfield M.J."/>
            <person name="Ruiz A."/>
            <person name="Russo S."/>
            <person name="Salzberg S.L."/>
            <person name="Sanchez-Gracia A."/>
            <person name="Saranga D.J."/>
            <person name="Sato H."/>
            <person name="Schaeffer S.W."/>
            <person name="Schatz M.C."/>
            <person name="Schlenke T."/>
            <person name="Schwartz R."/>
            <person name="Segarra C."/>
            <person name="Singh R.S."/>
            <person name="Sirot L."/>
            <person name="Sirota M."/>
            <person name="Sisneros N.B."/>
            <person name="Smith C.D."/>
            <person name="Smith T.F."/>
            <person name="Spieth J."/>
            <person name="Stage D.E."/>
            <person name="Stark A."/>
            <person name="Stephan W."/>
            <person name="Strausberg R.L."/>
            <person name="Strempel S."/>
            <person name="Sturgill D."/>
            <person name="Sutton G."/>
            <person name="Sutton G.G."/>
            <person name="Tao W."/>
            <person name="Teichmann S."/>
            <person name="Tobari Y.N."/>
            <person name="Tomimura Y."/>
            <person name="Tsolas J.M."/>
            <person name="Valente V.L."/>
            <person name="Venter E."/>
            <person name="Venter J.C."/>
            <person name="Vicario S."/>
            <person name="Vieira F.G."/>
            <person name="Vilella A.J."/>
            <person name="Villasante A."/>
            <person name="Walenz B."/>
            <person name="Wang J."/>
            <person name="Wasserman M."/>
            <person name="Watts T."/>
            <person name="Wilson D."/>
            <person name="Wilson R.K."/>
            <person name="Wing R.A."/>
            <person name="Wolfner M.F."/>
            <person name="Wong A."/>
            <person name="Wong G.K."/>
            <person name="Wu C.I."/>
            <person name="Wu G."/>
            <person name="Yamamoto D."/>
            <person name="Yang H.P."/>
            <person name="Yang S.P."/>
            <person name="Yorke J.A."/>
            <person name="Yoshida K."/>
            <person name="Zdobnov E."/>
            <person name="Zhang P."/>
            <person name="Zhang Y."/>
            <person name="Zimin A.V."/>
            <person name="Baldwin J."/>
            <person name="Abdouelleil A."/>
            <person name="Abdulkadir J."/>
            <person name="Abebe A."/>
            <person name="Abera B."/>
            <person name="Abreu J."/>
            <person name="Acer S.C."/>
            <person name="Aftuck L."/>
            <person name="Alexander A."/>
            <person name="An P."/>
            <person name="Anderson E."/>
            <person name="Anderson S."/>
            <person name="Arachi H."/>
            <person name="Azer M."/>
            <person name="Bachantsang P."/>
            <person name="Barry A."/>
            <person name="Bayul T."/>
            <person name="Berlin A."/>
            <person name="Bessette D."/>
            <person name="Bloom T."/>
            <person name="Blye J."/>
            <person name="Boguslavskiy L."/>
            <person name="Bonnet C."/>
            <person name="Boukhgalter B."/>
            <person name="Bourzgui I."/>
            <person name="Brown A."/>
            <person name="Cahill P."/>
            <person name="Channer S."/>
            <person name="Cheshatsang Y."/>
            <person name="Chuda L."/>
            <person name="Citroen M."/>
            <person name="Collymore A."/>
            <person name="Cooke P."/>
            <person name="Costello M."/>
            <person name="D'Aco K."/>
            <person name="Daza R."/>
            <person name="De Haan G."/>
            <person name="DeGray S."/>
            <person name="DeMaso C."/>
            <person name="Dhargay N."/>
            <person name="Dooley K."/>
            <person name="Dooley E."/>
            <person name="Doricent M."/>
            <person name="Dorje P."/>
            <person name="Dorjee K."/>
            <person name="Dupes A."/>
            <person name="Elong R."/>
            <person name="Falk J."/>
            <person name="Farina A."/>
            <person name="Faro S."/>
            <person name="Ferguson D."/>
            <person name="Fisher S."/>
            <person name="Foley C.D."/>
            <person name="Franke A."/>
            <person name="Friedrich D."/>
            <person name="Gadbois L."/>
            <person name="Gearin G."/>
            <person name="Gearin C.R."/>
            <person name="Giannoukos G."/>
            <person name="Goode T."/>
            <person name="Graham J."/>
            <person name="Grandbois E."/>
            <person name="Grewal S."/>
            <person name="Gyaltsen K."/>
            <person name="Hafez N."/>
            <person name="Hagos B."/>
            <person name="Hall J."/>
            <person name="Henson C."/>
            <person name="Hollinger A."/>
            <person name="Honan T."/>
            <person name="Huard M.D."/>
            <person name="Hughes L."/>
            <person name="Hurhula B."/>
            <person name="Husby M.E."/>
            <person name="Kamat A."/>
            <person name="Kanga B."/>
            <person name="Kashin S."/>
            <person name="Khazanovich D."/>
            <person name="Kisner P."/>
            <person name="Lance K."/>
            <person name="Lara M."/>
            <person name="Lee W."/>
            <person name="Lennon N."/>
            <person name="Letendre F."/>
            <person name="LeVine R."/>
            <person name="Lipovsky A."/>
            <person name="Liu X."/>
            <person name="Liu J."/>
            <person name="Liu S."/>
            <person name="Lokyitsang T."/>
            <person name="Lokyitsang Y."/>
            <person name="Lubonja R."/>
            <person name="Lui A."/>
            <person name="MacDonald P."/>
            <person name="Magnisalis V."/>
            <person name="Maru K."/>
            <person name="Matthews C."/>
            <person name="McCusker W."/>
            <person name="McDonough S."/>
            <person name="Mehta T."/>
            <person name="Meldrim J."/>
            <person name="Meneus L."/>
            <person name="Mihai O."/>
            <person name="Mihalev A."/>
            <person name="Mihova T."/>
            <person name="Mittelman R."/>
            <person name="Mlenga V."/>
            <person name="Montmayeur A."/>
            <person name="Mulrain L."/>
            <person name="Navidi A."/>
            <person name="Naylor J."/>
            <person name="Negash T."/>
            <person name="Nguyen T."/>
            <person name="Nguyen N."/>
            <person name="Nicol R."/>
            <person name="Norbu C."/>
            <person name="Norbu N."/>
            <person name="Novod N."/>
            <person name="O'Neill B."/>
            <person name="Osman S."/>
            <person name="Markiewicz E."/>
            <person name="Oyono O.L."/>
            <person name="Patti C."/>
            <person name="Phunkhang P."/>
            <person name="Pierre F."/>
            <person name="Priest M."/>
            <person name="Raghuraman S."/>
            <person name="Rege F."/>
            <person name="Reyes R."/>
            <person name="Rise C."/>
            <person name="Rogov P."/>
            <person name="Ross K."/>
            <person name="Ryan E."/>
            <person name="Settipalli S."/>
            <person name="Shea T."/>
            <person name="Sherpa N."/>
            <person name="Shi L."/>
            <person name="Shih D."/>
            <person name="Sparrow T."/>
            <person name="Spaulding J."/>
            <person name="Stalker J."/>
            <person name="Stange-Thomann N."/>
            <person name="Stavropoulos S."/>
            <person name="Stone C."/>
            <person name="Strader C."/>
            <person name="Tesfaye S."/>
            <person name="Thomson T."/>
            <person name="Thoulutsang Y."/>
            <person name="Thoulutsang D."/>
            <person name="Topham K."/>
            <person name="Topping I."/>
            <person name="Tsamla T."/>
            <person name="Vassiliev H."/>
            <person name="Vo A."/>
            <person name="Wangchuk T."/>
            <person name="Wangdi T."/>
            <person name="Weiand M."/>
            <person name="Wilkinson J."/>
            <person name="Wilson A."/>
            <person name="Yadav S."/>
            <person name="Young G."/>
            <person name="Yu Q."/>
            <person name="Zembek L."/>
            <person name="Zhong D."/>
            <person name="Zimmer A."/>
            <person name="Zwirko Z."/>
            <person name="Jaffe D.B."/>
            <person name="Alvarez P."/>
            <person name="Brockman W."/>
            <person name="Butler J."/>
            <person name="Chin C."/>
            <person name="Gnerre S."/>
            <person name="Grabherr M."/>
            <person name="Kleber M."/>
            <person name="Mauceli E."/>
            <person name="MacCallum I."/>
        </authorList>
    </citation>
    <scope>NUCLEOTIDE SEQUENCE [LARGE SCALE GENOMIC DNA]</scope>
    <source>
        <strain evidence="5">Tucson 15081-1352.22</strain>
    </source>
</reference>
<dbReference type="OrthoDB" id="7881854at2759"/>
<dbReference type="HOGENOM" id="CLU_075917_0_0_1"/>
<keyword evidence="5" id="KW-1185">Reference proteome</keyword>
<sequence>MYIHILVLFVRFLSKACLNCRYKMSKFRKSADRASSRPSRSSNPPAPAPAATAASEAPDEVASPSAQIAKTETPISLDVPSTKKRRLEYLRSGIDSDCEVHVAKNASSADDGASTCYRKFKCHRLFLATASEKLEHDIFENKSWNGVLQINGVSPQSVEIFLEFIYTFELATAQIDLLLIGDIFILSCAYNLPDLMLSFSQELKNITWPLAGILPAFNLAFRHNIYDLENFSITKIVENAAALKNEPGLKKLQIYAFNYVIQFWLATEALSTNEIIQIVQEYQKENNLIFKNTQQFPHFIKIINYFPSMLLDAEGFIVRSP</sequence>
<organism evidence="4 5">
    <name type="scientific">Drosophila mojavensis</name>
    <name type="common">Fruit fly</name>
    <dbReference type="NCBI Taxonomy" id="7230"/>
    <lineage>
        <taxon>Eukaryota</taxon>
        <taxon>Metazoa</taxon>
        <taxon>Ecdysozoa</taxon>
        <taxon>Arthropoda</taxon>
        <taxon>Hexapoda</taxon>
        <taxon>Insecta</taxon>
        <taxon>Pterygota</taxon>
        <taxon>Neoptera</taxon>
        <taxon>Endopterygota</taxon>
        <taxon>Diptera</taxon>
        <taxon>Brachycera</taxon>
        <taxon>Muscomorpha</taxon>
        <taxon>Ephydroidea</taxon>
        <taxon>Drosophilidae</taxon>
        <taxon>Drosophila</taxon>
    </lineage>
</organism>
<evidence type="ECO:0000313" key="5">
    <source>
        <dbReference type="Proteomes" id="UP000009192"/>
    </source>
</evidence>
<dbReference type="EMBL" id="CH933806">
    <property type="protein sequence ID" value="EDW16397.2"/>
    <property type="molecule type" value="Genomic_DNA"/>
</dbReference>
<dbReference type="CDD" id="cd18186">
    <property type="entry name" value="BTB_POZ_ZBTB_KLHL-like"/>
    <property type="match status" value="1"/>
</dbReference>
<dbReference type="Pfam" id="PF00651">
    <property type="entry name" value="BTB"/>
    <property type="match status" value="1"/>
</dbReference>
<dbReference type="Gene3D" id="3.30.710.10">
    <property type="entry name" value="Potassium Channel Kv1.1, Chain A"/>
    <property type="match status" value="1"/>
</dbReference>
<dbReference type="InterPro" id="IPR011333">
    <property type="entry name" value="SKP1/BTB/POZ_sf"/>
</dbReference>
<evidence type="ECO:0000313" key="4">
    <source>
        <dbReference type="EMBL" id="EDW16397.2"/>
    </source>
</evidence>
<evidence type="ECO:0000256" key="1">
    <source>
        <dbReference type="SAM" id="MobiDB-lite"/>
    </source>
</evidence>
<evidence type="ECO:0000259" key="3">
    <source>
        <dbReference type="PROSITE" id="PS50097"/>
    </source>
</evidence>
<dbReference type="InterPro" id="IPR000210">
    <property type="entry name" value="BTB/POZ_dom"/>
</dbReference>
<dbReference type="InParanoid" id="B4K784"/>
<dbReference type="eggNOG" id="ENOG502T9PG">
    <property type="taxonomic scope" value="Eukaryota"/>
</dbReference>
<name>B4K784_DROMO</name>
<feature type="signal peptide" evidence="2">
    <location>
        <begin position="1"/>
        <end position="16"/>
    </location>
</feature>
<dbReference type="Proteomes" id="UP000009192">
    <property type="component" value="Unassembled WGS sequence"/>
</dbReference>
<protein>
    <recommendedName>
        <fullName evidence="3">BTB domain-containing protein</fullName>
    </recommendedName>
</protein>
<gene>
    <name evidence="4" type="primary">Dmoj\GI10513</name>
    <name evidence="4" type="ORF">Dmoj_GI10513</name>
</gene>
<dbReference type="KEGG" id="dmo:Dmoj_GI10513"/>
<dbReference type="PROSITE" id="PS50097">
    <property type="entry name" value="BTB"/>
    <property type="match status" value="1"/>
</dbReference>
<proteinExistence type="predicted"/>
<dbReference type="SUPFAM" id="SSF54695">
    <property type="entry name" value="POZ domain"/>
    <property type="match status" value="1"/>
</dbReference>
<accession>B4K784</accession>
<dbReference type="AlphaFoldDB" id="B4K784"/>
<feature type="chain" id="PRO_5006456322" description="BTB domain-containing protein" evidence="2">
    <location>
        <begin position="17"/>
        <end position="321"/>
    </location>
</feature>
<feature type="compositionally biased region" description="Low complexity" evidence="1">
    <location>
        <begin position="36"/>
        <end position="56"/>
    </location>
</feature>
<feature type="domain" description="BTB" evidence="3">
    <location>
        <begin position="98"/>
        <end position="174"/>
    </location>
</feature>
<dbReference type="SMART" id="SM00225">
    <property type="entry name" value="BTB"/>
    <property type="match status" value="1"/>
</dbReference>